<dbReference type="OrthoDB" id="1032766at2"/>
<evidence type="ECO:0008006" key="3">
    <source>
        <dbReference type="Google" id="ProtNLM"/>
    </source>
</evidence>
<dbReference type="Proteomes" id="UP000252586">
    <property type="component" value="Unassembled WGS sequence"/>
</dbReference>
<gene>
    <name evidence="1" type="ORF">DFR74_1571</name>
</gene>
<organism evidence="1 2">
    <name type="scientific">Nocardia puris</name>
    <dbReference type="NCBI Taxonomy" id="208602"/>
    <lineage>
        <taxon>Bacteria</taxon>
        <taxon>Bacillati</taxon>
        <taxon>Actinomycetota</taxon>
        <taxon>Actinomycetes</taxon>
        <taxon>Mycobacteriales</taxon>
        <taxon>Nocardiaceae</taxon>
        <taxon>Nocardia</taxon>
    </lineage>
</organism>
<evidence type="ECO:0000313" key="2">
    <source>
        <dbReference type="Proteomes" id="UP000252586"/>
    </source>
</evidence>
<keyword evidence="2" id="KW-1185">Reference proteome</keyword>
<name>A0A366CT27_9NOCA</name>
<accession>A0A366CT27</accession>
<dbReference type="Gene3D" id="3.40.50.620">
    <property type="entry name" value="HUPs"/>
    <property type="match status" value="1"/>
</dbReference>
<dbReference type="SUPFAM" id="SSF52402">
    <property type="entry name" value="Adenine nucleotide alpha hydrolases-like"/>
    <property type="match status" value="1"/>
</dbReference>
<proteinExistence type="predicted"/>
<sequence>MSGGIGSFTTAIRVIERFGPAEVTLLFADTLAEDPDLYRFLSDAVDYLSVPFVRVCDGRTPWKVFADTRYLGNSRIAPCSRHLKQVPCRRWLTANTDPADTVLYVGLDSTESRREPGVVRGWAPWHVEFPMLEAPFLTKDQMLEDCRARGLIPPRLYDLGYSHNNCGGVCVRAGQRQWRHTLRLFPDRFADAERHEAALRRVLGDRTILTEQRHGVKYSLPLSELRRRALSRTGRRSRPLPASPSAR</sequence>
<evidence type="ECO:0000313" key="1">
    <source>
        <dbReference type="EMBL" id="RBO78294.1"/>
    </source>
</evidence>
<dbReference type="EMBL" id="QNRE01000057">
    <property type="protein sequence ID" value="RBO78294.1"/>
    <property type="molecule type" value="Genomic_DNA"/>
</dbReference>
<dbReference type="STRING" id="1210090.GCA_001613185_07192"/>
<dbReference type="InterPro" id="IPR014729">
    <property type="entry name" value="Rossmann-like_a/b/a_fold"/>
</dbReference>
<reference evidence="1 2" key="1">
    <citation type="submission" date="2018-06" db="EMBL/GenBank/DDBJ databases">
        <title>Genomic Encyclopedia of Type Strains, Phase IV (KMG-IV): sequencing the most valuable type-strain genomes for metagenomic binning, comparative biology and taxonomic classification.</title>
        <authorList>
            <person name="Goeker M."/>
        </authorList>
    </citation>
    <scope>NUCLEOTIDE SEQUENCE [LARGE SCALE GENOMIC DNA]</scope>
    <source>
        <strain evidence="1 2">DSM 44599</strain>
    </source>
</reference>
<dbReference type="AlphaFoldDB" id="A0A366CT27"/>
<protein>
    <recommendedName>
        <fullName evidence="3">3'-phosphoadenosine 5'-phosphosulfate sulfotransferase (PAPS reductase)/FAD synthetase</fullName>
    </recommendedName>
</protein>
<comment type="caution">
    <text evidence="1">The sequence shown here is derived from an EMBL/GenBank/DDBJ whole genome shotgun (WGS) entry which is preliminary data.</text>
</comment>